<dbReference type="AlphaFoldDB" id="A0A067P5Y0"/>
<sequence length="235" mass="26242">MSFTYSDNSYNGESPLVSSLPSLVSITTSLPAYGSSRKEDNDAFDSIYYNPPVEKPRFPTTPPPPSPSYHPKTPDYIQNPQPLPPVPTPARSPIHVPTPLPHPWTPPTTIPAYVEPEVGPAFTWPPPPMTKYTARGPNMMLANTYTKHLAFLDQQETQAHQGVQIALVYRRAPPPPNQDLYIPRTIDFNGPLPTNNVKAKVDKVVKLAEIPGPSWDKWNKFTGSQQLAFQEKYWA</sequence>
<gene>
    <name evidence="2" type="ORF">JAAARDRAFT_201036</name>
</gene>
<evidence type="ECO:0000256" key="1">
    <source>
        <dbReference type="SAM" id="MobiDB-lite"/>
    </source>
</evidence>
<keyword evidence="3" id="KW-1185">Reference proteome</keyword>
<feature type="region of interest" description="Disordered" evidence="1">
    <location>
        <begin position="1"/>
        <end position="74"/>
    </location>
</feature>
<evidence type="ECO:0000313" key="3">
    <source>
        <dbReference type="Proteomes" id="UP000027265"/>
    </source>
</evidence>
<evidence type="ECO:0000313" key="2">
    <source>
        <dbReference type="EMBL" id="KDQ49250.1"/>
    </source>
</evidence>
<accession>A0A067P5Y0</accession>
<feature type="compositionally biased region" description="Low complexity" evidence="1">
    <location>
        <begin position="14"/>
        <end position="31"/>
    </location>
</feature>
<protein>
    <submittedName>
        <fullName evidence="2">Uncharacterized protein</fullName>
    </submittedName>
</protein>
<organism evidence="2 3">
    <name type="scientific">Jaapia argillacea MUCL 33604</name>
    <dbReference type="NCBI Taxonomy" id="933084"/>
    <lineage>
        <taxon>Eukaryota</taxon>
        <taxon>Fungi</taxon>
        <taxon>Dikarya</taxon>
        <taxon>Basidiomycota</taxon>
        <taxon>Agaricomycotina</taxon>
        <taxon>Agaricomycetes</taxon>
        <taxon>Agaricomycetidae</taxon>
        <taxon>Jaapiales</taxon>
        <taxon>Jaapiaceae</taxon>
        <taxon>Jaapia</taxon>
    </lineage>
</organism>
<reference evidence="3" key="1">
    <citation type="journal article" date="2014" name="Proc. Natl. Acad. Sci. U.S.A.">
        <title>Extensive sampling of basidiomycete genomes demonstrates inadequacy of the white-rot/brown-rot paradigm for wood decay fungi.</title>
        <authorList>
            <person name="Riley R."/>
            <person name="Salamov A.A."/>
            <person name="Brown D.W."/>
            <person name="Nagy L.G."/>
            <person name="Floudas D."/>
            <person name="Held B.W."/>
            <person name="Levasseur A."/>
            <person name="Lombard V."/>
            <person name="Morin E."/>
            <person name="Otillar R."/>
            <person name="Lindquist E.A."/>
            <person name="Sun H."/>
            <person name="LaButti K.M."/>
            <person name="Schmutz J."/>
            <person name="Jabbour D."/>
            <person name="Luo H."/>
            <person name="Baker S.E."/>
            <person name="Pisabarro A.G."/>
            <person name="Walton J.D."/>
            <person name="Blanchette R.A."/>
            <person name="Henrissat B."/>
            <person name="Martin F."/>
            <person name="Cullen D."/>
            <person name="Hibbett D.S."/>
            <person name="Grigoriev I.V."/>
        </authorList>
    </citation>
    <scope>NUCLEOTIDE SEQUENCE [LARGE SCALE GENOMIC DNA]</scope>
    <source>
        <strain evidence="3">MUCL 33604</strain>
    </source>
</reference>
<dbReference type="EMBL" id="KL197793">
    <property type="protein sequence ID" value="KDQ49250.1"/>
    <property type="molecule type" value="Genomic_DNA"/>
</dbReference>
<dbReference type="InParanoid" id="A0A067P5Y0"/>
<dbReference type="HOGENOM" id="CLU_976810_0_0_1"/>
<feature type="compositionally biased region" description="Polar residues" evidence="1">
    <location>
        <begin position="1"/>
        <end position="12"/>
    </location>
</feature>
<feature type="compositionally biased region" description="Pro residues" evidence="1">
    <location>
        <begin position="59"/>
        <end position="68"/>
    </location>
</feature>
<name>A0A067P5Y0_9AGAM</name>
<dbReference type="Proteomes" id="UP000027265">
    <property type="component" value="Unassembled WGS sequence"/>
</dbReference>
<proteinExistence type="predicted"/>